<proteinExistence type="predicted"/>
<dbReference type="CDD" id="cd03811">
    <property type="entry name" value="GT4_GT28_WabH-like"/>
    <property type="match status" value="1"/>
</dbReference>
<dbReference type="InterPro" id="IPR001296">
    <property type="entry name" value="Glyco_trans_1"/>
</dbReference>
<dbReference type="Pfam" id="PF00534">
    <property type="entry name" value="Glycos_transf_1"/>
    <property type="match status" value="1"/>
</dbReference>
<evidence type="ECO:0000259" key="1">
    <source>
        <dbReference type="Pfam" id="PF00534"/>
    </source>
</evidence>
<dbReference type="Proteomes" id="UP000682713">
    <property type="component" value="Unassembled WGS sequence"/>
</dbReference>
<comment type="caution">
    <text evidence="2">The sequence shown here is derived from an EMBL/GenBank/DDBJ whole genome shotgun (WGS) entry which is preliminary data.</text>
</comment>
<name>A0A942TLG4_9BACI</name>
<accession>A0A942TLG4</accession>
<evidence type="ECO:0000313" key="2">
    <source>
        <dbReference type="EMBL" id="MBS4198414.1"/>
    </source>
</evidence>
<dbReference type="SUPFAM" id="SSF53756">
    <property type="entry name" value="UDP-Glycosyltransferase/glycogen phosphorylase"/>
    <property type="match status" value="1"/>
</dbReference>
<dbReference type="PANTHER" id="PTHR12526">
    <property type="entry name" value="GLYCOSYLTRANSFERASE"/>
    <property type="match status" value="1"/>
</dbReference>
<evidence type="ECO:0000313" key="3">
    <source>
        <dbReference type="Proteomes" id="UP000682713"/>
    </source>
</evidence>
<organism evidence="2 3">
    <name type="scientific">Lederbergia citrisecunda</name>
    <dbReference type="NCBI Taxonomy" id="2833583"/>
    <lineage>
        <taxon>Bacteria</taxon>
        <taxon>Bacillati</taxon>
        <taxon>Bacillota</taxon>
        <taxon>Bacilli</taxon>
        <taxon>Bacillales</taxon>
        <taxon>Bacillaceae</taxon>
        <taxon>Lederbergia</taxon>
    </lineage>
</organism>
<dbReference type="AlphaFoldDB" id="A0A942TLG4"/>
<dbReference type="EMBL" id="JAGYPJ010000001">
    <property type="protein sequence ID" value="MBS4198414.1"/>
    <property type="molecule type" value="Genomic_DNA"/>
</dbReference>
<keyword evidence="3" id="KW-1185">Reference proteome</keyword>
<dbReference type="PANTHER" id="PTHR12526:SF630">
    <property type="entry name" value="GLYCOSYLTRANSFERASE"/>
    <property type="match status" value="1"/>
</dbReference>
<gene>
    <name evidence="2" type="ORF">KHA93_01900</name>
</gene>
<protein>
    <submittedName>
        <fullName evidence="2">Glycosyltransferase</fullName>
    </submittedName>
</protein>
<feature type="domain" description="Glycosyl transferase family 1" evidence="1">
    <location>
        <begin position="230"/>
        <end position="376"/>
    </location>
</feature>
<dbReference type="GO" id="GO:0016757">
    <property type="term" value="F:glycosyltransferase activity"/>
    <property type="evidence" value="ECO:0007669"/>
    <property type="project" value="InterPro"/>
</dbReference>
<sequence>MRKKIIFVIINMNIGGTEKALLNMINNISKNQYEITIFMLEKYGGFLDHIPSDVKVKYFNGYKGIKDILNKPPQLVSLKFLKNGKVLKAITIILLHIITKVLNNRSIYFKYVLRKYPVLNEEYDIAIAYDGPMDFISYFVLKKISSRKKIQWIHFDVTKIGFNPKFALSIYSRFDKIFVVSKEAKNHLLSLVPTLENKTKTYLNTTSPKLVRKQAKMGVGFTDSFAGIRILTVGRLSEEKGQDLAIHVLEKLVNKGYDVRWYCVGEGPSREKYEQLIRQKNLRNQFILLGSDPNPYTYMEQCDIYVQPSRHEGYCITLMEARILGKPIITTNFTGAREQISNGENGLIVDTDDDEIYKAVVKLIENKDLCEKFSTNLALNNNEKNNINLAFNHIV</sequence>
<dbReference type="Gene3D" id="3.40.50.2000">
    <property type="entry name" value="Glycogen Phosphorylase B"/>
    <property type="match status" value="2"/>
</dbReference>
<reference evidence="2 3" key="1">
    <citation type="submission" date="2021-05" db="EMBL/GenBank/DDBJ databases">
        <title>Novel Bacillus species.</title>
        <authorList>
            <person name="Liu G."/>
        </authorList>
    </citation>
    <scope>NUCLEOTIDE SEQUENCE [LARGE SCALE GENOMIC DNA]</scope>
    <source>
        <strain evidence="2 3">FJAT-49732</strain>
    </source>
</reference>